<reference evidence="2" key="2">
    <citation type="submission" date="2021-04" db="EMBL/GenBank/DDBJ databases">
        <authorList>
            <person name="Gilroy R."/>
        </authorList>
    </citation>
    <scope>NUCLEOTIDE SEQUENCE</scope>
    <source>
        <strain evidence="2">ChiHjej13B12-4958</strain>
    </source>
</reference>
<evidence type="ECO:0000256" key="1">
    <source>
        <dbReference type="SAM" id="Phobius"/>
    </source>
</evidence>
<dbReference type="Proteomes" id="UP000823858">
    <property type="component" value="Unassembled WGS sequence"/>
</dbReference>
<keyword evidence="1" id="KW-1133">Transmembrane helix</keyword>
<evidence type="ECO:0000313" key="2">
    <source>
        <dbReference type="EMBL" id="HJC86335.1"/>
    </source>
</evidence>
<reference evidence="2" key="1">
    <citation type="journal article" date="2021" name="PeerJ">
        <title>Extensive microbial diversity within the chicken gut microbiome revealed by metagenomics and culture.</title>
        <authorList>
            <person name="Gilroy R."/>
            <person name="Ravi A."/>
            <person name="Getino M."/>
            <person name="Pursley I."/>
            <person name="Horton D.L."/>
            <person name="Alikhan N.F."/>
            <person name="Baker D."/>
            <person name="Gharbi K."/>
            <person name="Hall N."/>
            <person name="Watson M."/>
            <person name="Adriaenssens E.M."/>
            <person name="Foster-Nyarko E."/>
            <person name="Jarju S."/>
            <person name="Secka A."/>
            <person name="Antonio M."/>
            <person name="Oren A."/>
            <person name="Chaudhuri R.R."/>
            <person name="La Ragione R."/>
            <person name="Hildebrand F."/>
            <person name="Pallen M.J."/>
        </authorList>
    </citation>
    <scope>NUCLEOTIDE SEQUENCE</scope>
    <source>
        <strain evidence="2">ChiHjej13B12-4958</strain>
    </source>
</reference>
<evidence type="ECO:0000313" key="3">
    <source>
        <dbReference type="Proteomes" id="UP000823858"/>
    </source>
</evidence>
<organism evidence="2 3">
    <name type="scientific">Candidatus Corynebacterium faecigallinarum</name>
    <dbReference type="NCBI Taxonomy" id="2838528"/>
    <lineage>
        <taxon>Bacteria</taxon>
        <taxon>Bacillati</taxon>
        <taxon>Actinomycetota</taxon>
        <taxon>Actinomycetes</taxon>
        <taxon>Mycobacteriales</taxon>
        <taxon>Corynebacteriaceae</taxon>
        <taxon>Corynebacterium</taxon>
    </lineage>
</organism>
<dbReference type="EMBL" id="DWVP01000024">
    <property type="protein sequence ID" value="HJC86335.1"/>
    <property type="molecule type" value="Genomic_DNA"/>
</dbReference>
<gene>
    <name evidence="2" type="ORF">H9751_12515</name>
</gene>
<keyword evidence="1" id="KW-0472">Membrane</keyword>
<dbReference type="AlphaFoldDB" id="A0A9D2QGU9"/>
<comment type="caution">
    <text evidence="2">The sequence shown here is derived from an EMBL/GenBank/DDBJ whole genome shotgun (WGS) entry which is preliminary data.</text>
</comment>
<feature type="transmembrane region" description="Helical" evidence="1">
    <location>
        <begin position="20"/>
        <end position="44"/>
    </location>
</feature>
<proteinExistence type="predicted"/>
<protein>
    <submittedName>
        <fullName evidence="2">Uncharacterized protein</fullName>
    </submittedName>
</protein>
<keyword evidence="1" id="KW-0812">Transmembrane</keyword>
<sequence>MDLPVFDPELIGAYASNALFIAGSVIAAPFGMIGDLVTYVTGLLP</sequence>
<name>A0A9D2QGU9_9CORY</name>
<accession>A0A9D2QGU9</accession>